<comment type="caution">
    <text evidence="2">The sequence shown here is derived from an EMBL/GenBank/DDBJ whole genome shotgun (WGS) entry which is preliminary data.</text>
</comment>
<dbReference type="GO" id="GO:0016301">
    <property type="term" value="F:kinase activity"/>
    <property type="evidence" value="ECO:0007669"/>
    <property type="project" value="UniProtKB-KW"/>
</dbReference>
<keyword evidence="2" id="KW-0418">Kinase</keyword>
<feature type="signal peptide" evidence="1">
    <location>
        <begin position="1"/>
        <end position="19"/>
    </location>
</feature>
<keyword evidence="1" id="KW-0732">Signal</keyword>
<evidence type="ECO:0000313" key="3">
    <source>
        <dbReference type="Proteomes" id="UP001166674"/>
    </source>
</evidence>
<organism evidence="2 3">
    <name type="scientific">Sciurus carolinensis</name>
    <name type="common">Eastern gray squirrel</name>
    <dbReference type="NCBI Taxonomy" id="30640"/>
    <lineage>
        <taxon>Eukaryota</taxon>
        <taxon>Metazoa</taxon>
        <taxon>Chordata</taxon>
        <taxon>Craniata</taxon>
        <taxon>Vertebrata</taxon>
        <taxon>Euteleostomi</taxon>
        <taxon>Mammalia</taxon>
        <taxon>Eutheria</taxon>
        <taxon>Euarchontoglires</taxon>
        <taxon>Glires</taxon>
        <taxon>Rodentia</taxon>
        <taxon>Sciuromorpha</taxon>
        <taxon>Sciuridae</taxon>
        <taxon>Sciurinae</taxon>
        <taxon>Sciurini</taxon>
        <taxon>Sciurus</taxon>
    </lineage>
</organism>
<dbReference type="PANTHER" id="PTHR12449:SF18">
    <property type="entry name" value="DEATH DOMAIN-CONTAINING PROTEIN"/>
    <property type="match status" value="1"/>
</dbReference>
<proteinExistence type="predicted"/>
<protein>
    <submittedName>
        <fullName evidence="2">Death-associated protein kinase 1</fullName>
    </submittedName>
</protein>
<name>A0AA41NGP9_SCICA</name>
<dbReference type="PANTHER" id="PTHR12449">
    <property type="entry name" value="DEATH DOMAIN-CONTAINING PROTEIN"/>
    <property type="match status" value="1"/>
</dbReference>
<keyword evidence="3" id="KW-1185">Reference proteome</keyword>
<dbReference type="InterPro" id="IPR039788">
    <property type="entry name" value="NOL4/NOL4L"/>
</dbReference>
<dbReference type="EMBL" id="JAATJV010437448">
    <property type="protein sequence ID" value="MBZ3890075.1"/>
    <property type="molecule type" value="Genomic_DNA"/>
</dbReference>
<evidence type="ECO:0000313" key="2">
    <source>
        <dbReference type="EMBL" id="MBZ3890075.1"/>
    </source>
</evidence>
<dbReference type="Proteomes" id="UP001166674">
    <property type="component" value="Unassembled WGS sequence"/>
</dbReference>
<keyword evidence="2" id="KW-0808">Transferase</keyword>
<evidence type="ECO:0000256" key="1">
    <source>
        <dbReference type="SAM" id="SignalP"/>
    </source>
</evidence>
<accession>A0AA41NGP9</accession>
<dbReference type="AlphaFoldDB" id="A0AA41NGP9"/>
<reference evidence="2" key="1">
    <citation type="submission" date="2020-03" db="EMBL/GenBank/DDBJ databases">
        <title>Studies in the Genomics of Life Span.</title>
        <authorList>
            <person name="Glass D."/>
        </authorList>
    </citation>
    <scope>NUCLEOTIDE SEQUENCE</scope>
    <source>
        <strain evidence="2">SUZIE</strain>
        <tissue evidence="2">Muscle</tissue>
    </source>
</reference>
<gene>
    <name evidence="2" type="ORF">SUZIE_206145</name>
</gene>
<sequence length="269" mass="30251">MSLVPVVLGFWNTVPLIITRLLAVLDDPTPNQVIVFSLEEPYEIQLNQVIFWLSFLKSLVPVEEPIAFGGKLKNPLRVVLVATHADIMNVPRPAGGEFGYDKDTSLLKEIKNRFGNDLHISNKLFVLDAGASGSKDIKVLRNHLQEIRSQIVLGYPPMSHLCEKIISTLPSWRKLNGPNQLMSLQQFVYDVQDQLNPLASEEDLRHIAQHGRVQEVIKPESKCGNHLLSTNHNRLPQMMSQGSSEFLHRSPQPNNCVNLLPEMKGDEEA</sequence>
<feature type="chain" id="PRO_5041310950" evidence="1">
    <location>
        <begin position="20"/>
        <end position="269"/>
    </location>
</feature>